<dbReference type="AlphaFoldDB" id="A0A674K3H8"/>
<evidence type="ECO:0008006" key="3">
    <source>
        <dbReference type="Google" id="ProtNLM"/>
    </source>
</evidence>
<dbReference type="GeneTree" id="ENSGT00940000154393"/>
<keyword evidence="2" id="KW-1185">Reference proteome</keyword>
<evidence type="ECO:0000313" key="2">
    <source>
        <dbReference type="Proteomes" id="UP000472274"/>
    </source>
</evidence>
<evidence type="ECO:0000313" key="1">
    <source>
        <dbReference type="Ensembl" id="ENSTMTP00000026967.1"/>
    </source>
</evidence>
<dbReference type="PANTHER" id="PTHR22796">
    <property type="entry name" value="URG4-RELATED"/>
    <property type="match status" value="1"/>
</dbReference>
<protein>
    <recommendedName>
        <fullName evidence="3">Interferon-induced very large GTPase 1</fullName>
    </recommendedName>
</protein>
<sequence>MCFQISCQGATSITAFADFLCTKLSAALRQAVYDKTAIDIASEMKSTLPAFNGNRSKLENYILVYLAEKEDFEEYKRYIQSPKYFFEDFIKQRVDDYCLDKNNPKLKSFLKNSLDSFHTLVLSAIRDSTEVTKDRSGNVSLWLDEFCRRLLQHLTLPRDDLKSIEHQEVTDIEFLKAAMSKALSPVVENLKKDFTTIDMGPFSRKPHEILAEQLGGCWEKCPFCTALCTNTIAGHDGKHSVPFHRPRAVDGGYWHKTDNLVIEICSSLVASDCLHILRDDRRIPYKKYWEGGSPYSDWKITPDMSEQSYWKWFVCHFKAEIEKLHGRKFEGKGEIPPQWKYVTKDTVLSELKD</sequence>
<dbReference type="Proteomes" id="UP000472274">
    <property type="component" value="Unplaced"/>
</dbReference>
<accession>A0A674K3H8</accession>
<proteinExistence type="predicted"/>
<reference evidence="1" key="2">
    <citation type="submission" date="2025-09" db="UniProtKB">
        <authorList>
            <consortium name="Ensembl"/>
        </authorList>
    </citation>
    <scope>IDENTIFICATION</scope>
</reference>
<gene>
    <name evidence="1" type="primary">LOC113409320</name>
</gene>
<organism evidence="1 2">
    <name type="scientific">Terrapene triunguis</name>
    <name type="common">Three-toed box turtle</name>
    <dbReference type="NCBI Taxonomy" id="2587831"/>
    <lineage>
        <taxon>Eukaryota</taxon>
        <taxon>Metazoa</taxon>
        <taxon>Chordata</taxon>
        <taxon>Craniata</taxon>
        <taxon>Vertebrata</taxon>
        <taxon>Euteleostomi</taxon>
        <taxon>Archelosauria</taxon>
        <taxon>Testudinata</taxon>
        <taxon>Testudines</taxon>
        <taxon>Cryptodira</taxon>
        <taxon>Durocryptodira</taxon>
        <taxon>Testudinoidea</taxon>
        <taxon>Emydidae</taxon>
        <taxon>Terrapene</taxon>
    </lineage>
</organism>
<name>A0A674K3H8_9SAUR</name>
<dbReference type="Ensembl" id="ENSTMTT00000027943.1">
    <property type="protein sequence ID" value="ENSTMTP00000026967.1"/>
    <property type="gene ID" value="ENSTMTG00000019707.1"/>
</dbReference>
<dbReference type="PANTHER" id="PTHR22796:SF6">
    <property type="entry name" value="INTERFERON-INDUCED VERY LARGE GTPASE 1-RELATED"/>
    <property type="match status" value="1"/>
</dbReference>
<dbReference type="InParanoid" id="A0A674K3H8"/>
<reference evidence="1" key="1">
    <citation type="submission" date="2025-08" db="UniProtKB">
        <authorList>
            <consortium name="Ensembl"/>
        </authorList>
    </citation>
    <scope>IDENTIFICATION</scope>
</reference>